<dbReference type="Gene3D" id="1.20.140.70">
    <property type="entry name" value="Oligopeptidase f, N-terminal domain"/>
    <property type="match status" value="1"/>
</dbReference>
<dbReference type="GO" id="GO:0006508">
    <property type="term" value="P:proteolysis"/>
    <property type="evidence" value="ECO:0007669"/>
    <property type="project" value="UniProtKB-KW"/>
</dbReference>
<keyword evidence="1 6" id="KW-0645">Protease</keyword>
<reference evidence="10" key="1">
    <citation type="submission" date="2019-11" db="EMBL/GenBank/DDBJ databases">
        <title>Genome sequence of Heliorestis convoluta strain HH, an alkaliphilic and minimalistic phototrophic bacterium from a soda lake in Egypt.</title>
        <authorList>
            <person name="Dewey E.D."/>
            <person name="Stokes L.M."/>
            <person name="Burchell B.M."/>
            <person name="Shaffer K.N."/>
            <person name="Huntington A.M."/>
            <person name="Baker J.M."/>
            <person name="Nadendla S."/>
            <person name="Giglio M.G."/>
            <person name="Touchman J.W."/>
            <person name="Blankenship R.E."/>
            <person name="Madigan M.T."/>
            <person name="Sattley W.M."/>
        </authorList>
    </citation>
    <scope>NUCLEOTIDE SEQUENCE [LARGE SCALE GENOMIC DNA]</scope>
    <source>
        <strain evidence="10">HH</strain>
    </source>
</reference>
<comment type="function">
    <text evidence="6">Has oligopeptidase activity and degrades a variety of small bioactive peptides.</text>
</comment>
<comment type="similarity">
    <text evidence="6">Belongs to the peptidase M3B family.</text>
</comment>
<evidence type="ECO:0000259" key="7">
    <source>
        <dbReference type="Pfam" id="PF01432"/>
    </source>
</evidence>
<protein>
    <recommendedName>
        <fullName evidence="6">Oligopeptidase F</fullName>
        <ecNumber evidence="6">3.4.24.-</ecNumber>
    </recommendedName>
</protein>
<dbReference type="Pfam" id="PF01432">
    <property type="entry name" value="Peptidase_M3"/>
    <property type="match status" value="1"/>
</dbReference>
<name>A0A5Q2N0R2_9FIRM</name>
<gene>
    <name evidence="9" type="primary">pepF</name>
    <name evidence="9" type="ORF">FTV88_0984</name>
</gene>
<evidence type="ECO:0000313" key="10">
    <source>
        <dbReference type="Proteomes" id="UP000366051"/>
    </source>
</evidence>
<keyword evidence="2 6" id="KW-0479">Metal-binding</keyword>
<dbReference type="KEGG" id="hcv:FTV88_0984"/>
<proteinExistence type="inferred from homology"/>
<dbReference type="InterPro" id="IPR013647">
    <property type="entry name" value="OligopepF_N_dom"/>
</dbReference>
<dbReference type="GO" id="GO:0046872">
    <property type="term" value="F:metal ion binding"/>
    <property type="evidence" value="ECO:0007669"/>
    <property type="project" value="UniProtKB-UniRule"/>
</dbReference>
<dbReference type="PANTHER" id="PTHR11804:SF84">
    <property type="entry name" value="SACCHAROLYSIN"/>
    <property type="match status" value="1"/>
</dbReference>
<comment type="cofactor">
    <cofactor evidence="6">
        <name>Zn(2+)</name>
        <dbReference type="ChEBI" id="CHEBI:29105"/>
    </cofactor>
    <text evidence="6">Binds 1 zinc ion.</text>
</comment>
<sequence>MSEQKKDLPQREAIEEKYRWRLEDIYSTDEAWEKEYLSVSEQVEKLKSLQGQLAQNSATLLQALQWQDELGQKMEKLFTYARMRRDENNSNTVYQALTDRITALSSDVSSQTAFLLPEILAIPDGTLQQFLQKEQGLALYRFALDDLRRQKPHVLSEKEEALLAQTSEVTQAASKIFTMLNNADITFPTVKDSQGQEIQITHGRYGQLMESRDRELRRQTFQALYHTYQGLENTIAATLGTAVKRDVVMARIRNHSSALERALFSDNISVEVYDNLIKAVRQHLPTFYRYVELRKKELKVEELHMYDLYTPIVEGVDWQIPYEEAISMVQESLKPLGEEYCTILQKAFQNRWIDVYENRGKTSGAYAWGPYGVHPYVLMNYQEKLSDVFTLSHEMGHALHSHYSYQKQPYVYAHYSIFVAEVASTVNESLLIHHLLKIEKDKTKRRYLLNHYLEQFRGTVFRQTMFAEFEKLIHHKVEKGEALTPEVLKSSYRQLNHDYYGPAMVVDEEIDVEWARIPHFYNNFYVYKYATGFAAATALTKRIIEDGEKAVGPYLEFLAGGSSDYPLELLKKAGVDMSTPGPVEESLALFEQLLEELATL</sequence>
<dbReference type="EMBL" id="CP045875">
    <property type="protein sequence ID" value="QGG47136.1"/>
    <property type="molecule type" value="Genomic_DNA"/>
</dbReference>
<dbReference type="SUPFAM" id="SSF55486">
    <property type="entry name" value="Metalloproteases ('zincins'), catalytic domain"/>
    <property type="match status" value="1"/>
</dbReference>
<dbReference type="Gene3D" id="1.10.287.830">
    <property type="entry name" value="putative peptidase helix hairpin domain like"/>
    <property type="match status" value="1"/>
</dbReference>
<keyword evidence="10" id="KW-1185">Reference proteome</keyword>
<dbReference type="OrthoDB" id="9766487at2"/>
<accession>A0A5Q2N0R2</accession>
<evidence type="ECO:0000256" key="1">
    <source>
        <dbReference type="ARBA" id="ARBA00022670"/>
    </source>
</evidence>
<feature type="domain" description="Peptidase M3A/M3B catalytic" evidence="7">
    <location>
        <begin position="208"/>
        <end position="588"/>
    </location>
</feature>
<feature type="domain" description="Oligopeptidase F N-terminal" evidence="8">
    <location>
        <begin position="118"/>
        <end position="187"/>
    </location>
</feature>
<dbReference type="RefSeq" id="WP_153724580.1">
    <property type="nucleotide sequence ID" value="NZ_CP045875.1"/>
</dbReference>
<dbReference type="InterPro" id="IPR001567">
    <property type="entry name" value="Pept_M3A_M3B_dom"/>
</dbReference>
<dbReference type="InterPro" id="IPR004438">
    <property type="entry name" value="Peptidase_M3B"/>
</dbReference>
<dbReference type="GO" id="GO:0004222">
    <property type="term" value="F:metalloendopeptidase activity"/>
    <property type="evidence" value="ECO:0007669"/>
    <property type="project" value="UniProtKB-UniRule"/>
</dbReference>
<keyword evidence="3 6" id="KW-0378">Hydrolase</keyword>
<dbReference type="EC" id="3.4.24.-" evidence="6"/>
<dbReference type="InterPro" id="IPR045090">
    <property type="entry name" value="Pept_M3A_M3B"/>
</dbReference>
<organism evidence="9 10">
    <name type="scientific">Heliorestis convoluta</name>
    <dbReference type="NCBI Taxonomy" id="356322"/>
    <lineage>
        <taxon>Bacteria</taxon>
        <taxon>Bacillati</taxon>
        <taxon>Bacillota</taxon>
        <taxon>Clostridia</taxon>
        <taxon>Eubacteriales</taxon>
        <taxon>Heliobacteriaceae</taxon>
        <taxon>Heliorestis</taxon>
    </lineage>
</organism>
<keyword evidence="5 6" id="KW-0482">Metalloprotease</keyword>
<dbReference type="GO" id="GO:0006518">
    <property type="term" value="P:peptide metabolic process"/>
    <property type="evidence" value="ECO:0007669"/>
    <property type="project" value="TreeGrafter"/>
</dbReference>
<evidence type="ECO:0000259" key="8">
    <source>
        <dbReference type="Pfam" id="PF08439"/>
    </source>
</evidence>
<evidence type="ECO:0000313" key="9">
    <source>
        <dbReference type="EMBL" id="QGG47136.1"/>
    </source>
</evidence>
<dbReference type="Pfam" id="PF08439">
    <property type="entry name" value="Peptidase_M3_N"/>
    <property type="match status" value="1"/>
</dbReference>
<evidence type="ECO:0000256" key="2">
    <source>
        <dbReference type="ARBA" id="ARBA00022723"/>
    </source>
</evidence>
<evidence type="ECO:0000256" key="5">
    <source>
        <dbReference type="ARBA" id="ARBA00023049"/>
    </source>
</evidence>
<dbReference type="Gene3D" id="1.10.1370.20">
    <property type="entry name" value="Oligoendopeptidase f, C-terminal domain"/>
    <property type="match status" value="1"/>
</dbReference>
<dbReference type="Proteomes" id="UP000366051">
    <property type="component" value="Chromosome"/>
</dbReference>
<dbReference type="InterPro" id="IPR042088">
    <property type="entry name" value="OligoPept_F_C"/>
</dbReference>
<dbReference type="PANTHER" id="PTHR11804">
    <property type="entry name" value="PROTEASE M3 THIMET OLIGOPEPTIDASE-RELATED"/>
    <property type="match status" value="1"/>
</dbReference>
<evidence type="ECO:0000256" key="6">
    <source>
        <dbReference type="RuleBase" id="RU368091"/>
    </source>
</evidence>
<dbReference type="AlphaFoldDB" id="A0A5Q2N0R2"/>
<dbReference type="CDD" id="cd09608">
    <property type="entry name" value="M3B_PepF"/>
    <property type="match status" value="1"/>
</dbReference>
<dbReference type="NCBIfam" id="TIGR00181">
    <property type="entry name" value="pepF"/>
    <property type="match status" value="1"/>
</dbReference>
<evidence type="ECO:0000256" key="4">
    <source>
        <dbReference type="ARBA" id="ARBA00022833"/>
    </source>
</evidence>
<keyword evidence="4 6" id="KW-0862">Zinc</keyword>
<evidence type="ECO:0000256" key="3">
    <source>
        <dbReference type="ARBA" id="ARBA00022801"/>
    </source>
</evidence>